<dbReference type="InterPro" id="IPR001611">
    <property type="entry name" value="Leu-rich_rpt"/>
</dbReference>
<evidence type="ECO:0000313" key="3">
    <source>
        <dbReference type="Proteomes" id="UP000193642"/>
    </source>
</evidence>
<feature type="signal peptide" evidence="1">
    <location>
        <begin position="1"/>
        <end position="18"/>
    </location>
</feature>
<accession>A0A1Y2AZE2</accession>
<keyword evidence="3" id="KW-1185">Reference proteome</keyword>
<evidence type="ECO:0000313" key="2">
    <source>
        <dbReference type="EMBL" id="ORY27856.1"/>
    </source>
</evidence>
<dbReference type="Pfam" id="PF00560">
    <property type="entry name" value="LRR_1"/>
    <property type="match status" value="2"/>
</dbReference>
<proteinExistence type="predicted"/>
<sequence>MKTFMLAIIVALARLVASVGSGGLDCAVAHAIWPEVFNDTANCCDVLDINNATATNAYVSCTNQRIDTLVFANSTLQSRDIPDFTLLTALTYLNVSSNGFTGPLTTLTNLSSNIEVIDVSCNKLTGSIPDWSVGAYSNFAYLDVEDNEISGSLPMFWPDSLTEIYLSNNYQIMGSLPTFPSNLQVFESEATNLTGNLPLSFPVNLTTFIVNDNQIEGTIPSSFSTSNLSIFQVENNKLSGSIPNLPKTLHPCS</sequence>
<dbReference type="PANTHER" id="PTHR48057">
    <property type="entry name" value="LEUCINE-RICH REPEAT SERINE/THREONINE-PROTEIN KINASE 1"/>
    <property type="match status" value="1"/>
</dbReference>
<gene>
    <name evidence="2" type="ORF">BCR33DRAFT_601600</name>
</gene>
<reference evidence="2 3" key="1">
    <citation type="submission" date="2016-07" db="EMBL/GenBank/DDBJ databases">
        <title>Pervasive Adenine N6-methylation of Active Genes in Fungi.</title>
        <authorList>
            <consortium name="DOE Joint Genome Institute"/>
            <person name="Mondo S.J."/>
            <person name="Dannebaum R.O."/>
            <person name="Kuo R.C."/>
            <person name="Labutti K."/>
            <person name="Haridas S."/>
            <person name="Kuo A."/>
            <person name="Salamov A."/>
            <person name="Ahrendt S.R."/>
            <person name="Lipzen A."/>
            <person name="Sullivan W."/>
            <person name="Andreopoulos W.B."/>
            <person name="Clum A."/>
            <person name="Lindquist E."/>
            <person name="Daum C."/>
            <person name="Ramamoorthy G.K."/>
            <person name="Gryganskyi A."/>
            <person name="Culley D."/>
            <person name="Magnuson J.K."/>
            <person name="James T.Y."/>
            <person name="O'Malley M.A."/>
            <person name="Stajich J.E."/>
            <person name="Spatafora J.W."/>
            <person name="Visel A."/>
            <person name="Grigoriev I.V."/>
        </authorList>
    </citation>
    <scope>NUCLEOTIDE SEQUENCE [LARGE SCALE GENOMIC DNA]</scope>
    <source>
        <strain evidence="2 3">JEL800</strain>
    </source>
</reference>
<comment type="caution">
    <text evidence="2">The sequence shown here is derived from an EMBL/GenBank/DDBJ whole genome shotgun (WGS) entry which is preliminary data.</text>
</comment>
<dbReference type="SUPFAM" id="SSF52058">
    <property type="entry name" value="L domain-like"/>
    <property type="match status" value="1"/>
</dbReference>
<evidence type="ECO:0000256" key="1">
    <source>
        <dbReference type="SAM" id="SignalP"/>
    </source>
</evidence>
<dbReference type="OrthoDB" id="676979at2759"/>
<dbReference type="AlphaFoldDB" id="A0A1Y2AZE2"/>
<feature type="chain" id="PRO_5011988177" evidence="1">
    <location>
        <begin position="19"/>
        <end position="253"/>
    </location>
</feature>
<dbReference type="InterPro" id="IPR052595">
    <property type="entry name" value="LRRC69/RLP"/>
</dbReference>
<keyword evidence="1" id="KW-0732">Signal</keyword>
<organism evidence="2 3">
    <name type="scientific">Rhizoclosmatium globosum</name>
    <dbReference type="NCBI Taxonomy" id="329046"/>
    <lineage>
        <taxon>Eukaryota</taxon>
        <taxon>Fungi</taxon>
        <taxon>Fungi incertae sedis</taxon>
        <taxon>Chytridiomycota</taxon>
        <taxon>Chytridiomycota incertae sedis</taxon>
        <taxon>Chytridiomycetes</taxon>
        <taxon>Chytridiales</taxon>
        <taxon>Chytriomycetaceae</taxon>
        <taxon>Rhizoclosmatium</taxon>
    </lineage>
</organism>
<dbReference type="STRING" id="329046.A0A1Y2AZE2"/>
<dbReference type="InterPro" id="IPR032675">
    <property type="entry name" value="LRR_dom_sf"/>
</dbReference>
<dbReference type="EMBL" id="MCGO01000099">
    <property type="protein sequence ID" value="ORY27856.1"/>
    <property type="molecule type" value="Genomic_DNA"/>
</dbReference>
<protein>
    <submittedName>
        <fullName evidence="2">L domain-like protein</fullName>
    </submittedName>
</protein>
<dbReference type="Gene3D" id="3.80.10.10">
    <property type="entry name" value="Ribonuclease Inhibitor"/>
    <property type="match status" value="2"/>
</dbReference>
<name>A0A1Y2AZE2_9FUNG</name>
<dbReference type="Proteomes" id="UP000193642">
    <property type="component" value="Unassembled WGS sequence"/>
</dbReference>